<keyword evidence="6" id="KW-1185">Reference proteome</keyword>
<dbReference type="GO" id="GO:0016747">
    <property type="term" value="F:acyltransferase activity, transferring groups other than amino-acyl groups"/>
    <property type="evidence" value="ECO:0007669"/>
    <property type="project" value="InterPro"/>
</dbReference>
<gene>
    <name evidence="4" type="ORF">QVN81_12340</name>
    <name evidence="5" type="ORF">QVN84_12710</name>
</gene>
<evidence type="ECO:0000313" key="5">
    <source>
        <dbReference type="EMBL" id="MDN0026370.1"/>
    </source>
</evidence>
<organism evidence="5 7">
    <name type="scientific">Leyella lascolaii</name>
    <dbReference type="NCBI Taxonomy" id="1776379"/>
    <lineage>
        <taxon>Bacteria</taxon>
        <taxon>Pseudomonadati</taxon>
        <taxon>Bacteroidota</taxon>
        <taxon>Bacteroidia</taxon>
        <taxon>Bacteroidales</taxon>
        <taxon>Prevotellaceae</taxon>
        <taxon>Leyella</taxon>
    </lineage>
</organism>
<evidence type="ECO:0000313" key="7">
    <source>
        <dbReference type="Proteomes" id="UP001168478"/>
    </source>
</evidence>
<dbReference type="SUPFAM" id="SSF55729">
    <property type="entry name" value="Acyl-CoA N-acyltransferases (Nat)"/>
    <property type="match status" value="1"/>
</dbReference>
<comment type="caution">
    <text evidence="5">The sequence shown here is derived from an EMBL/GenBank/DDBJ whole genome shotgun (WGS) entry which is preliminary data.</text>
</comment>
<dbReference type="PROSITE" id="PS51186">
    <property type="entry name" value="GNAT"/>
    <property type="match status" value="1"/>
</dbReference>
<accession>A0AAW7JM49</accession>
<dbReference type="Proteomes" id="UP001167831">
    <property type="component" value="Unassembled WGS sequence"/>
</dbReference>
<sequence>MNESSQTIYINESGVVVLEIEKDKRTPMMIDTLSDIWKSSVRASHHFLTEDDIIRLTPQAEDALRGIETLWVMEDRQRPVGFMGMQNRKIEILFLHPDCFRKGLGKVFIRLAFDKLDIESVDVNEQNPNARRFYEHMGFKVFKRNEFDDAGNPFPILEMKRH</sequence>
<reference evidence="5" key="1">
    <citation type="submission" date="2023-06" db="EMBL/GenBank/DDBJ databases">
        <authorList>
            <person name="Zeman M."/>
            <person name="Kubasova T."/>
            <person name="Jahodarova E."/>
            <person name="Nykrynova M."/>
            <person name="Rychlik I."/>
        </authorList>
    </citation>
    <scope>NUCLEOTIDE SEQUENCE</scope>
    <source>
        <strain evidence="5">ET15</strain>
        <strain evidence="4">ET37</strain>
    </source>
</reference>
<evidence type="ECO:0000259" key="3">
    <source>
        <dbReference type="PROSITE" id="PS51186"/>
    </source>
</evidence>
<evidence type="ECO:0000313" key="6">
    <source>
        <dbReference type="Proteomes" id="UP001167831"/>
    </source>
</evidence>
<dbReference type="EMBL" id="JAUEIF010000017">
    <property type="protein sequence ID" value="MDN0026370.1"/>
    <property type="molecule type" value="Genomic_DNA"/>
</dbReference>
<dbReference type="InterPro" id="IPR016181">
    <property type="entry name" value="Acyl_CoA_acyltransferase"/>
</dbReference>
<dbReference type="Pfam" id="PF13673">
    <property type="entry name" value="Acetyltransf_10"/>
    <property type="match status" value="1"/>
</dbReference>
<reference evidence="5" key="2">
    <citation type="submission" date="2023-08" db="EMBL/GenBank/DDBJ databases">
        <title>Identification and characterization of horizontal gene transfer across gut microbiota members of farm animals based on homology search.</title>
        <authorList>
            <person name="Schwarzerova J."/>
            <person name="Nykrynova M."/>
            <person name="Jureckova K."/>
            <person name="Cejkova D."/>
            <person name="Rychlik I."/>
        </authorList>
    </citation>
    <scope>NUCLEOTIDE SEQUENCE</scope>
    <source>
        <strain evidence="5">ET15</strain>
        <strain evidence="4">ET37</strain>
    </source>
</reference>
<dbReference type="InterPro" id="IPR000182">
    <property type="entry name" value="GNAT_dom"/>
</dbReference>
<proteinExistence type="predicted"/>
<dbReference type="EMBL" id="JAUEIE010000019">
    <property type="protein sequence ID" value="MDN0023797.1"/>
    <property type="molecule type" value="Genomic_DNA"/>
</dbReference>
<dbReference type="EC" id="2.3.1.-" evidence="5"/>
<dbReference type="CDD" id="cd04301">
    <property type="entry name" value="NAT_SF"/>
    <property type="match status" value="1"/>
</dbReference>
<keyword evidence="1 5" id="KW-0808">Transferase</keyword>
<protein>
    <submittedName>
        <fullName evidence="5">GNAT family N-acetyltransferase</fullName>
        <ecNumber evidence="5">2.3.1.-</ecNumber>
    </submittedName>
</protein>
<dbReference type="Proteomes" id="UP001168478">
    <property type="component" value="Unassembled WGS sequence"/>
</dbReference>
<keyword evidence="2 5" id="KW-0012">Acyltransferase</keyword>
<evidence type="ECO:0000256" key="2">
    <source>
        <dbReference type="ARBA" id="ARBA00023315"/>
    </source>
</evidence>
<dbReference type="Gene3D" id="3.40.630.30">
    <property type="match status" value="1"/>
</dbReference>
<dbReference type="RefSeq" id="WP_289826239.1">
    <property type="nucleotide sequence ID" value="NZ_JAUEIE010000019.1"/>
</dbReference>
<evidence type="ECO:0000313" key="4">
    <source>
        <dbReference type="EMBL" id="MDN0023797.1"/>
    </source>
</evidence>
<feature type="domain" description="N-acetyltransferase" evidence="3">
    <location>
        <begin position="15"/>
        <end position="162"/>
    </location>
</feature>
<dbReference type="PANTHER" id="PTHR43800">
    <property type="entry name" value="PEPTIDYL-LYSINE N-ACETYLTRANSFERASE YJAB"/>
    <property type="match status" value="1"/>
</dbReference>
<evidence type="ECO:0000256" key="1">
    <source>
        <dbReference type="ARBA" id="ARBA00022679"/>
    </source>
</evidence>
<name>A0AAW7JM49_9BACT</name>
<dbReference type="PANTHER" id="PTHR43800:SF1">
    <property type="entry name" value="PEPTIDYL-LYSINE N-ACETYLTRANSFERASE YJAB"/>
    <property type="match status" value="1"/>
</dbReference>
<dbReference type="AlphaFoldDB" id="A0AAW7JM49"/>